<evidence type="ECO:0000313" key="2">
    <source>
        <dbReference type="Proteomes" id="UP000256503"/>
    </source>
</evidence>
<name>A0AAD0QXZ0_PSEDL</name>
<dbReference type="AlphaFoldDB" id="A0AAD0QXZ0"/>
<dbReference type="Proteomes" id="UP000256503">
    <property type="component" value="Chromosome"/>
</dbReference>
<evidence type="ECO:0000313" key="1">
    <source>
        <dbReference type="EMBL" id="AXM97580.1"/>
    </source>
</evidence>
<dbReference type="EMBL" id="CP031146">
    <property type="protein sequence ID" value="AXM97580.1"/>
    <property type="molecule type" value="Genomic_DNA"/>
</dbReference>
<organism evidence="1 2">
    <name type="scientific">Pseudomonas plecoglossicida</name>
    <dbReference type="NCBI Taxonomy" id="70775"/>
    <lineage>
        <taxon>Bacteria</taxon>
        <taxon>Pseudomonadati</taxon>
        <taxon>Pseudomonadota</taxon>
        <taxon>Gammaproteobacteria</taxon>
        <taxon>Pseudomonadales</taxon>
        <taxon>Pseudomonadaceae</taxon>
        <taxon>Pseudomonas</taxon>
    </lineage>
</organism>
<sequence>MKKIVPDPPRQKILNTPFFSIHSDITPPDALVYACIKAPRPCTSKAYAQEALTTCAKGMPTGCTAGLCANTCFYWA</sequence>
<protein>
    <submittedName>
        <fullName evidence="1">Uncharacterized protein</fullName>
    </submittedName>
</protein>
<proteinExistence type="predicted"/>
<gene>
    <name evidence="1" type="ORF">DVB73_18210</name>
</gene>
<reference evidence="1 2" key="1">
    <citation type="submission" date="2018-07" db="EMBL/GenBank/DDBJ databases">
        <title>Complete genome sequence of a Pseudomonas plecoglossicida strain pathogenic to the marine fish, Larimichthys crocea.</title>
        <authorList>
            <person name="Tao Z."/>
        </authorList>
    </citation>
    <scope>NUCLEOTIDE SEQUENCE [LARGE SCALE GENOMIC DNA]</scope>
    <source>
        <strain evidence="1 2">XSDHY-P</strain>
    </source>
</reference>
<dbReference type="RefSeq" id="WP_081663581.1">
    <property type="nucleotide sequence ID" value="NZ_CP031146.1"/>
</dbReference>
<dbReference type="GeneID" id="49615359"/>
<accession>A0AAD0QXZ0</accession>